<dbReference type="Pfam" id="PF00078">
    <property type="entry name" value="RVT_1"/>
    <property type="match status" value="1"/>
</dbReference>
<keyword evidence="8" id="KW-0479">Metal-binding</keyword>
<dbReference type="Gene3D" id="2.40.70.10">
    <property type="entry name" value="Acid Proteases"/>
    <property type="match status" value="1"/>
</dbReference>
<dbReference type="InterPro" id="IPR043128">
    <property type="entry name" value="Rev_trsase/Diguanyl_cyclase"/>
</dbReference>
<keyword evidence="2" id="KW-0808">Transferase</keyword>
<protein>
    <recommendedName>
        <fullName evidence="1">RNA-directed DNA polymerase</fullName>
        <ecNumber evidence="1">2.7.7.49</ecNumber>
    </recommendedName>
</protein>
<dbReference type="Pfam" id="PF13975">
    <property type="entry name" value="gag-asp_proteas"/>
    <property type="match status" value="1"/>
</dbReference>
<dbReference type="GO" id="GO:0016787">
    <property type="term" value="F:hydrolase activity"/>
    <property type="evidence" value="ECO:0007669"/>
    <property type="project" value="UniProtKB-KW"/>
</dbReference>
<dbReference type="GO" id="GO:0003964">
    <property type="term" value="F:RNA-directed DNA polymerase activity"/>
    <property type="evidence" value="ECO:0007669"/>
    <property type="project" value="UniProtKB-KW"/>
</dbReference>
<keyword evidence="7" id="KW-0695">RNA-directed DNA polymerase</keyword>
<feature type="domain" description="Chromo" evidence="10">
    <location>
        <begin position="1553"/>
        <end position="1617"/>
    </location>
</feature>
<feature type="domain" description="CCHC-type" evidence="11">
    <location>
        <begin position="335"/>
        <end position="350"/>
    </location>
</feature>
<dbReference type="Proteomes" id="UP000324585">
    <property type="component" value="Unassembled WGS sequence"/>
</dbReference>
<evidence type="ECO:0000256" key="4">
    <source>
        <dbReference type="ARBA" id="ARBA00022722"/>
    </source>
</evidence>
<dbReference type="SUPFAM" id="SSF53098">
    <property type="entry name" value="Ribonuclease H-like"/>
    <property type="match status" value="1"/>
</dbReference>
<dbReference type="InterPro" id="IPR041588">
    <property type="entry name" value="Integrase_H2C2"/>
</dbReference>
<dbReference type="GO" id="GO:0008270">
    <property type="term" value="F:zinc ion binding"/>
    <property type="evidence" value="ECO:0007669"/>
    <property type="project" value="UniProtKB-KW"/>
</dbReference>
<keyword evidence="8" id="KW-0862">Zinc</keyword>
<dbReference type="Gene3D" id="3.30.420.10">
    <property type="entry name" value="Ribonuclease H-like superfamily/Ribonuclease H"/>
    <property type="match status" value="1"/>
</dbReference>
<sequence length="1699" mass="192167">MNDSEETVHASASSRAARPTAASVSKEVEDLRDQMASMKEQLEELKTDMPTTMREAMQDALSAWSQSKDNVSVPNQPIVDHALMSNVVPVKDLFEQTRFERVVRDAMRGNEIRGPRDLRFMNTYRKWMNCTHRFPEEWARDCVVFAFSGPAEHMINDAFMNGALKRSATSEDMWCWAQERFWSESIVSSIRSEYRSRRLQRNENLSAFHRDLREIGAALGMTEADLKVDFVEGLPKRYQPMARLHSKQEQYEGLVHEMLKEHGERLTFSDFRFRSPSVASIRQNNESPSLPEHGGDYQEGLLPRHNEAISPASDWTVIAEHVAQILEKRQDSSVCYRCKQPGHWARECQETAPQKGSADAGAHPAQAMSIEAVPSLSKCDTPADPSDLLPVSWEYGTVKIFDKAVLCSVRGSIDRRPFVAIRVLDSSGLWLPIIALVDTGATGYSYTSRTVAERWGATMEPTGTRVDHAQGGNMGPAWETLVEVRLGQLRTKLRCIVVEELAEDLIIGMEFWHRHSHSLNFKNRIVEMRNGEHIPCFTNKTKERSFIRSVMDTKIPGLGQCEILIELPEGVVDTHQRTWTIQNKSKEPVCIRAGQKLASIRVTESQMGRETLDLINALDLGHILDSGTREKIRGVLKKRWRVFRAEAGRARSVEHVIRVEPGATFPAAKLRRRSEAEREAEETMVRKLLDHRVLEPCNGPFASANVLIRKPTGAWRLTTDFRNLNAITVKDKYPIPLVHECLDWAGRYSLFSTLDLTDGFFQIPLHADSRDLTAMITPLGLFRYCVIAQGMSNSPATFQRLMNTVLGDLRWKHALIYIDDLIVGSSSGEDHIQILDQILERFEREGLTFSLKKCSFMCTKIEFLGHQVQNGKIRPKERNIEVIRQWTEPRNPTEVQRFLGVVGWFREFVPNFERVAAPLRASLEGLAMSAKKHSKKQVVECSDWANRFGAGQKLAFEALKSALTDPTVVLHQPSAGAEWVLDTDASLTGLGAALYQRVSSEYRPVCFLSRSLTAAEKNYAVTELGCLAVVWAVRKCRHYLYGESIIVRSDHEPLRWLLNLREPRGRLARWALALADYSFVIEYVKGASNKVPDALSRMNLDEQESRSSRGDRVAYLVTAVSEDSNTAHELPTDEELKAAYPRDELIAKEMENLARSTPQYSDPEYFWNEAGILMAATKKPRRVVPDAFVSRVLGYYHSTGAGGHMGAAKTISRIADASWYWPGWTSDVSEFIQSCRFCSRRKGLRRQQVVIGRRRPTRRFELVAVDLLTISPKTPRGYTKVLVVADLFTRFTVAAPVVDESARSAVEAFLHVWVAPFGPPEDLLSDNGPAFRSEFLSRVSQLLGIKVFTMAHNPKANGVVERYNRTLCGLLSGMMADHDASIGWDLWLPLSVHAYNSSRHSSTGVSPYEAMFGRTANDYSQPAIDAELETDSLEEFGYQLRGRIRMMHQVALRASDKSHDKDARRSAEKVTKQGQRLSEGDAVMLWRGVSTLQGRKLESPWVGPYILEVIDGARATIRNALETFFVHLDRLKRVDQSVELRDDFNADGERRDSVLSEIASLQKQRLIDGSTEFLVAWYGAKRSEWTWEKSEDLPETLVAEFLESAQNPADVLRSRSGLENKSNSRERQFSHRAGRRRGAETSVRALPSMSRWRLHRFVSPTSTQTQRKSARIEFASTMKLSTTKKSALRVLLEFTGRPG</sequence>
<keyword evidence="15" id="KW-1185">Reference proteome</keyword>
<evidence type="ECO:0000256" key="3">
    <source>
        <dbReference type="ARBA" id="ARBA00022695"/>
    </source>
</evidence>
<dbReference type="PROSITE" id="PS50013">
    <property type="entry name" value="CHROMO_2"/>
    <property type="match status" value="1"/>
</dbReference>
<evidence type="ECO:0000256" key="6">
    <source>
        <dbReference type="ARBA" id="ARBA00022801"/>
    </source>
</evidence>
<evidence type="ECO:0000256" key="9">
    <source>
        <dbReference type="SAM" id="MobiDB-lite"/>
    </source>
</evidence>
<keyword evidence="8" id="KW-0863">Zinc-finger</keyword>
<dbReference type="GO" id="GO:0003676">
    <property type="term" value="F:nucleic acid binding"/>
    <property type="evidence" value="ECO:0007669"/>
    <property type="project" value="InterPro"/>
</dbReference>
<gene>
    <name evidence="14" type="ORF">FVE85_9598</name>
</gene>
<dbReference type="InterPro" id="IPR036397">
    <property type="entry name" value="RNaseH_sf"/>
</dbReference>
<dbReference type="PROSITE" id="PS50994">
    <property type="entry name" value="INTEGRASE"/>
    <property type="match status" value="1"/>
</dbReference>
<dbReference type="InterPro" id="IPR001878">
    <property type="entry name" value="Znf_CCHC"/>
</dbReference>
<dbReference type="InterPro" id="IPR001584">
    <property type="entry name" value="Integrase_cat-core"/>
</dbReference>
<evidence type="ECO:0000256" key="1">
    <source>
        <dbReference type="ARBA" id="ARBA00012493"/>
    </source>
</evidence>
<dbReference type="Gene3D" id="1.10.340.70">
    <property type="match status" value="1"/>
</dbReference>
<dbReference type="EC" id="2.7.7.49" evidence="1"/>
<dbReference type="CDD" id="cd00303">
    <property type="entry name" value="retropepsin_like"/>
    <property type="match status" value="1"/>
</dbReference>
<dbReference type="InterPro" id="IPR021109">
    <property type="entry name" value="Peptidase_aspartic_dom_sf"/>
</dbReference>
<dbReference type="Pfam" id="PF17921">
    <property type="entry name" value="Integrase_H2C2"/>
    <property type="match status" value="1"/>
</dbReference>
<feature type="region of interest" description="Disordered" evidence="9">
    <location>
        <begin position="1615"/>
        <end position="1642"/>
    </location>
</feature>
<dbReference type="InterPro" id="IPR050951">
    <property type="entry name" value="Retrovirus_Pol_polyprotein"/>
</dbReference>
<keyword evidence="6" id="KW-0378">Hydrolase</keyword>
<feature type="compositionally biased region" description="Basic and acidic residues" evidence="9">
    <location>
        <begin position="1455"/>
        <end position="1471"/>
    </location>
</feature>
<dbReference type="SUPFAM" id="SSF54160">
    <property type="entry name" value="Chromo domain-like"/>
    <property type="match status" value="1"/>
</dbReference>
<evidence type="ECO:0000256" key="5">
    <source>
        <dbReference type="ARBA" id="ARBA00022759"/>
    </source>
</evidence>
<dbReference type="Gene3D" id="3.10.10.10">
    <property type="entry name" value="HIV Type 1 Reverse Transcriptase, subunit A, domain 1"/>
    <property type="match status" value="1"/>
</dbReference>
<dbReference type="InterPro" id="IPR000477">
    <property type="entry name" value="RT_dom"/>
</dbReference>
<dbReference type="Pfam" id="PF00098">
    <property type="entry name" value="zf-CCHC"/>
    <property type="match status" value="1"/>
</dbReference>
<feature type="region of interest" description="Disordered" evidence="9">
    <location>
        <begin position="1455"/>
        <end position="1474"/>
    </location>
</feature>
<feature type="region of interest" description="Disordered" evidence="9">
    <location>
        <begin position="1"/>
        <end position="29"/>
    </location>
</feature>
<dbReference type="FunFam" id="3.10.20.370:FF:000001">
    <property type="entry name" value="Retrovirus-related Pol polyprotein from transposon 17.6-like protein"/>
    <property type="match status" value="1"/>
</dbReference>
<comment type="caution">
    <text evidence="14">The sequence shown here is derived from an EMBL/GenBank/DDBJ whole genome shotgun (WGS) entry which is preliminary data.</text>
</comment>
<evidence type="ECO:0000313" key="15">
    <source>
        <dbReference type="Proteomes" id="UP000324585"/>
    </source>
</evidence>
<feature type="compositionally biased region" description="Basic and acidic residues" evidence="9">
    <location>
        <begin position="1615"/>
        <end position="1629"/>
    </location>
</feature>
<dbReference type="InterPro" id="IPR000953">
    <property type="entry name" value="Chromo/chromo_shadow_dom"/>
</dbReference>
<proteinExistence type="predicted"/>
<dbReference type="Gene3D" id="2.40.50.40">
    <property type="match status" value="1"/>
</dbReference>
<dbReference type="CDD" id="cd09274">
    <property type="entry name" value="RNase_HI_RT_Ty3"/>
    <property type="match status" value="1"/>
</dbReference>
<dbReference type="InterPro" id="IPR016197">
    <property type="entry name" value="Chromo-like_dom_sf"/>
</dbReference>
<dbReference type="PANTHER" id="PTHR37984:SF5">
    <property type="entry name" value="PROTEIN NYNRIN-LIKE"/>
    <property type="match status" value="1"/>
</dbReference>
<dbReference type="SUPFAM" id="SSF56672">
    <property type="entry name" value="DNA/RNA polymerases"/>
    <property type="match status" value="1"/>
</dbReference>
<dbReference type="InterPro" id="IPR043502">
    <property type="entry name" value="DNA/RNA_pol_sf"/>
</dbReference>
<evidence type="ECO:0000259" key="12">
    <source>
        <dbReference type="PROSITE" id="PS50878"/>
    </source>
</evidence>
<dbReference type="CDD" id="cd01647">
    <property type="entry name" value="RT_LTR"/>
    <property type="match status" value="1"/>
</dbReference>
<dbReference type="PANTHER" id="PTHR37984">
    <property type="entry name" value="PROTEIN CBG26694"/>
    <property type="match status" value="1"/>
</dbReference>
<dbReference type="Gene3D" id="3.10.20.370">
    <property type="match status" value="1"/>
</dbReference>
<evidence type="ECO:0000256" key="8">
    <source>
        <dbReference type="PROSITE-ProRule" id="PRU00047"/>
    </source>
</evidence>
<feature type="compositionally biased region" description="Low complexity" evidence="9">
    <location>
        <begin position="10"/>
        <end position="25"/>
    </location>
</feature>
<reference evidence="15" key="1">
    <citation type="journal article" date="2019" name="Nat. Commun.">
        <title>Expansion of phycobilisome linker gene families in mesophilic red algae.</title>
        <authorList>
            <person name="Lee J."/>
            <person name="Kim D."/>
            <person name="Bhattacharya D."/>
            <person name="Yoon H.S."/>
        </authorList>
    </citation>
    <scope>NUCLEOTIDE SEQUENCE [LARGE SCALE GENOMIC DNA]</scope>
    <source>
        <strain evidence="15">CCMP 1328</strain>
    </source>
</reference>
<evidence type="ECO:0000256" key="2">
    <source>
        <dbReference type="ARBA" id="ARBA00022679"/>
    </source>
</evidence>
<dbReference type="PROSITE" id="PS50878">
    <property type="entry name" value="RT_POL"/>
    <property type="match status" value="1"/>
</dbReference>
<dbReference type="OrthoDB" id="116078at2759"/>
<evidence type="ECO:0000259" key="10">
    <source>
        <dbReference type="PROSITE" id="PS50013"/>
    </source>
</evidence>
<keyword evidence="4" id="KW-0540">Nuclease</keyword>
<organism evidence="14 15">
    <name type="scientific">Porphyridium purpureum</name>
    <name type="common">Red alga</name>
    <name type="synonym">Porphyridium cruentum</name>
    <dbReference type="NCBI Taxonomy" id="35688"/>
    <lineage>
        <taxon>Eukaryota</taxon>
        <taxon>Rhodophyta</taxon>
        <taxon>Bangiophyceae</taxon>
        <taxon>Porphyridiales</taxon>
        <taxon>Porphyridiaceae</taxon>
        <taxon>Porphyridium</taxon>
    </lineage>
</organism>
<evidence type="ECO:0000259" key="13">
    <source>
        <dbReference type="PROSITE" id="PS50994"/>
    </source>
</evidence>
<dbReference type="EMBL" id="VRMN01000023">
    <property type="protein sequence ID" value="KAA8490538.1"/>
    <property type="molecule type" value="Genomic_DNA"/>
</dbReference>
<dbReference type="InterPro" id="IPR041373">
    <property type="entry name" value="RT_RNaseH"/>
</dbReference>
<dbReference type="SMART" id="SM00343">
    <property type="entry name" value="ZnF_C2HC"/>
    <property type="match status" value="1"/>
</dbReference>
<dbReference type="InterPro" id="IPR012337">
    <property type="entry name" value="RNaseH-like_sf"/>
</dbReference>
<dbReference type="InterPro" id="IPR036875">
    <property type="entry name" value="Znf_CCHC_sf"/>
</dbReference>
<accession>A0A5J4YH17</accession>
<dbReference type="Gene3D" id="4.10.60.10">
    <property type="entry name" value="Zinc finger, CCHC-type"/>
    <property type="match status" value="1"/>
</dbReference>
<dbReference type="Gene3D" id="3.30.70.270">
    <property type="match status" value="2"/>
</dbReference>
<name>A0A5J4YH17_PORPP</name>
<dbReference type="GO" id="GO:0004519">
    <property type="term" value="F:endonuclease activity"/>
    <property type="evidence" value="ECO:0007669"/>
    <property type="project" value="UniProtKB-KW"/>
</dbReference>
<feature type="domain" description="Integrase catalytic" evidence="13">
    <location>
        <begin position="1252"/>
        <end position="1415"/>
    </location>
</feature>
<dbReference type="Pfam" id="PF17917">
    <property type="entry name" value="RT_RNaseH"/>
    <property type="match status" value="1"/>
</dbReference>
<keyword evidence="3" id="KW-0548">Nucleotidyltransferase</keyword>
<evidence type="ECO:0000256" key="7">
    <source>
        <dbReference type="ARBA" id="ARBA00022918"/>
    </source>
</evidence>
<dbReference type="Pfam" id="PF00665">
    <property type="entry name" value="rve"/>
    <property type="match status" value="1"/>
</dbReference>
<feature type="domain" description="Reverse transcriptase" evidence="12">
    <location>
        <begin position="689"/>
        <end position="868"/>
    </location>
</feature>
<dbReference type="GO" id="GO:0015074">
    <property type="term" value="P:DNA integration"/>
    <property type="evidence" value="ECO:0007669"/>
    <property type="project" value="InterPro"/>
</dbReference>
<dbReference type="SUPFAM" id="SSF57756">
    <property type="entry name" value="Retrovirus zinc finger-like domains"/>
    <property type="match status" value="1"/>
</dbReference>
<evidence type="ECO:0000313" key="14">
    <source>
        <dbReference type="EMBL" id="KAA8490538.1"/>
    </source>
</evidence>
<dbReference type="PROSITE" id="PS50158">
    <property type="entry name" value="ZF_CCHC"/>
    <property type="match status" value="1"/>
</dbReference>
<evidence type="ECO:0000259" key="11">
    <source>
        <dbReference type="PROSITE" id="PS50158"/>
    </source>
</evidence>
<keyword evidence="5" id="KW-0255">Endonuclease</keyword>